<comment type="caution">
    <text evidence="1">The sequence shown here is derived from an EMBL/GenBank/DDBJ whole genome shotgun (WGS) entry which is preliminary data.</text>
</comment>
<protein>
    <submittedName>
        <fullName evidence="1">Uncharacterized protein</fullName>
    </submittedName>
</protein>
<proteinExistence type="predicted"/>
<dbReference type="RefSeq" id="WP_100674705.1">
    <property type="nucleotide sequence ID" value="NZ_NJGD01000026.1"/>
</dbReference>
<accession>A0A2J0YU21</accession>
<sequence length="130" mass="13848">MHGRVADVSPFDHLYLSGLLGDEEVAALLAAAAEIKAMLAFKVALPKAEAIEGIIPADAAKTIANGAHLLFPGRGEPWGRDEARGVRLYFVRQLRAAVGEPHGRHVHLAATSQDVMDSGLILRLARALPI</sequence>
<reference evidence="1 2" key="1">
    <citation type="submission" date="2017-06" db="EMBL/GenBank/DDBJ databases">
        <title>Ensifer strains isolated from leguminous trees and herbs display diverse denitrification phenotypes with some acting as strong N2O sinks.</title>
        <authorList>
            <person name="Woliy K."/>
            <person name="Mania D."/>
            <person name="Bakken L.R."/>
            <person name="Frostegard A."/>
        </authorList>
    </citation>
    <scope>NUCLEOTIDE SEQUENCE [LARGE SCALE GENOMIC DNA]</scope>
    <source>
        <strain evidence="1 2">AC50a</strain>
    </source>
</reference>
<dbReference type="SUPFAM" id="SSF48557">
    <property type="entry name" value="L-aspartase-like"/>
    <property type="match status" value="1"/>
</dbReference>
<dbReference type="Proteomes" id="UP000231987">
    <property type="component" value="Unassembled WGS sequence"/>
</dbReference>
<organism evidence="1 2">
    <name type="scientific">Rhizobium meliloti</name>
    <name type="common">Ensifer meliloti</name>
    <name type="synonym">Sinorhizobium meliloti</name>
    <dbReference type="NCBI Taxonomy" id="382"/>
    <lineage>
        <taxon>Bacteria</taxon>
        <taxon>Pseudomonadati</taxon>
        <taxon>Pseudomonadota</taxon>
        <taxon>Alphaproteobacteria</taxon>
        <taxon>Hyphomicrobiales</taxon>
        <taxon>Rhizobiaceae</taxon>
        <taxon>Sinorhizobium/Ensifer group</taxon>
        <taxon>Sinorhizobium</taxon>
    </lineage>
</organism>
<dbReference type="AlphaFoldDB" id="A0A2J0YU21"/>
<dbReference type="InterPro" id="IPR008948">
    <property type="entry name" value="L-Aspartase-like"/>
</dbReference>
<evidence type="ECO:0000313" key="1">
    <source>
        <dbReference type="EMBL" id="PJR09896.1"/>
    </source>
</evidence>
<gene>
    <name evidence="1" type="ORF">CEJ86_30245</name>
</gene>
<dbReference type="EMBL" id="NJGD01000026">
    <property type="protein sequence ID" value="PJR09896.1"/>
    <property type="molecule type" value="Genomic_DNA"/>
</dbReference>
<evidence type="ECO:0000313" key="2">
    <source>
        <dbReference type="Proteomes" id="UP000231987"/>
    </source>
</evidence>
<dbReference type="GO" id="GO:0003824">
    <property type="term" value="F:catalytic activity"/>
    <property type="evidence" value="ECO:0007669"/>
    <property type="project" value="InterPro"/>
</dbReference>
<dbReference type="Gene3D" id="1.20.200.10">
    <property type="entry name" value="Fumarase/aspartase (Central domain)"/>
    <property type="match status" value="1"/>
</dbReference>
<name>A0A2J0YU21_RHIML</name>